<evidence type="ECO:0000256" key="4">
    <source>
        <dbReference type="ARBA" id="ARBA00012280"/>
    </source>
</evidence>
<comment type="subunit">
    <text evidence="3">Homodimer. Part of the 2-oxoglutarate dehydrogenase (OGDH) complex composed of E1 (2-oxoglutarate dehydrogenase), E2 (dihydrolipoamide succinyltransferase) and E3 (dihydrolipoamide dehydrogenase); the complex contains multiple copies of the three enzymatic components (E1, E2 and E3).</text>
</comment>
<dbReference type="Gene3D" id="3.40.50.11610">
    <property type="entry name" value="Multifunctional 2-oxoglutarate metabolism enzyme, C-terminal domain"/>
    <property type="match status" value="1"/>
</dbReference>
<comment type="cofactor">
    <cofactor evidence="1">
        <name>thiamine diphosphate</name>
        <dbReference type="ChEBI" id="CHEBI:58937"/>
    </cofactor>
</comment>
<dbReference type="PATRIC" id="fig|1489064.4.peg.4308"/>
<dbReference type="CDD" id="cd02016">
    <property type="entry name" value="TPP_E1_OGDC_like"/>
    <property type="match status" value="1"/>
</dbReference>
<dbReference type="InterPro" id="IPR005475">
    <property type="entry name" value="Transketolase-like_Pyr-bd"/>
</dbReference>
<reference evidence="11 12" key="1">
    <citation type="submission" date="2015-03" db="EMBL/GenBank/DDBJ databases">
        <title>Genome Sequence of Kiloniella spongiae MEBiC09566, isolated from a marine sponge.</title>
        <authorList>
            <person name="Shao Z."/>
            <person name="Wang L."/>
            <person name="Li X."/>
        </authorList>
    </citation>
    <scope>NUCLEOTIDE SEQUENCE [LARGE SCALE GENOMIC DNA]</scope>
    <source>
        <strain evidence="11 12">MEBiC09566</strain>
    </source>
</reference>
<evidence type="ECO:0000313" key="11">
    <source>
        <dbReference type="EMBL" id="KLN59977.1"/>
    </source>
</evidence>
<dbReference type="PANTHER" id="PTHR23152">
    <property type="entry name" value="2-OXOGLUTARATE DEHYDROGENASE"/>
    <property type="match status" value="1"/>
</dbReference>
<dbReference type="NCBIfam" id="NF008907">
    <property type="entry name" value="PRK12270.1"/>
    <property type="match status" value="1"/>
</dbReference>
<comment type="caution">
    <text evidence="11">The sequence shown here is derived from an EMBL/GenBank/DDBJ whole genome shotgun (WGS) entry which is preliminary data.</text>
</comment>
<dbReference type="Gene3D" id="3.40.50.970">
    <property type="match status" value="1"/>
</dbReference>
<keyword evidence="7" id="KW-0786">Thiamine pyrophosphate</keyword>
<evidence type="ECO:0000256" key="5">
    <source>
        <dbReference type="ARBA" id="ARBA00013321"/>
    </source>
</evidence>
<dbReference type="EC" id="1.2.4.2" evidence="4"/>
<evidence type="ECO:0000256" key="8">
    <source>
        <dbReference type="ARBA" id="ARBA00023152"/>
    </source>
</evidence>
<evidence type="ECO:0000256" key="3">
    <source>
        <dbReference type="ARBA" id="ARBA00011301"/>
    </source>
</evidence>
<dbReference type="Gene3D" id="3.40.50.12470">
    <property type="match status" value="1"/>
</dbReference>
<evidence type="ECO:0000256" key="7">
    <source>
        <dbReference type="ARBA" id="ARBA00023052"/>
    </source>
</evidence>
<dbReference type="Pfam" id="PF16870">
    <property type="entry name" value="OxoGdeHyase_C"/>
    <property type="match status" value="1"/>
</dbReference>
<dbReference type="NCBIfam" id="NF006914">
    <property type="entry name" value="PRK09404.1"/>
    <property type="match status" value="1"/>
</dbReference>
<evidence type="ECO:0000313" key="12">
    <source>
        <dbReference type="Proteomes" id="UP000035444"/>
    </source>
</evidence>
<evidence type="ECO:0000256" key="2">
    <source>
        <dbReference type="ARBA" id="ARBA00003906"/>
    </source>
</evidence>
<evidence type="ECO:0000256" key="9">
    <source>
        <dbReference type="ARBA" id="ARBA00030680"/>
    </source>
</evidence>
<evidence type="ECO:0000256" key="1">
    <source>
        <dbReference type="ARBA" id="ARBA00001964"/>
    </source>
</evidence>
<feature type="domain" description="Transketolase-like pyrimidine-binding" evidence="10">
    <location>
        <begin position="595"/>
        <end position="788"/>
    </location>
</feature>
<dbReference type="NCBIfam" id="TIGR00239">
    <property type="entry name" value="2oxo_dh_E1"/>
    <property type="match status" value="1"/>
</dbReference>
<dbReference type="Pfam" id="PF02779">
    <property type="entry name" value="Transket_pyr"/>
    <property type="match status" value="1"/>
</dbReference>
<dbReference type="GO" id="GO:0006096">
    <property type="term" value="P:glycolytic process"/>
    <property type="evidence" value="ECO:0007669"/>
    <property type="project" value="UniProtKB-KW"/>
</dbReference>
<dbReference type="Proteomes" id="UP000035444">
    <property type="component" value="Unassembled WGS sequence"/>
</dbReference>
<dbReference type="GO" id="GO:0045252">
    <property type="term" value="C:oxoglutarate dehydrogenase complex"/>
    <property type="evidence" value="ECO:0007669"/>
    <property type="project" value="TreeGrafter"/>
</dbReference>
<dbReference type="OrthoDB" id="9759785at2"/>
<dbReference type="AlphaFoldDB" id="A0A0H2MGW6"/>
<keyword evidence="12" id="KW-1185">Reference proteome</keyword>
<dbReference type="FunFam" id="3.40.50.970:FF:000036">
    <property type="entry name" value="2-oxoglutarate dehydrogenase E1 component"/>
    <property type="match status" value="1"/>
</dbReference>
<dbReference type="SMART" id="SM00861">
    <property type="entry name" value="Transket_pyr"/>
    <property type="match status" value="1"/>
</dbReference>
<keyword evidence="8" id="KW-0324">Glycolysis</keyword>
<dbReference type="Pfam" id="PF00676">
    <property type="entry name" value="E1_dh"/>
    <property type="match status" value="1"/>
</dbReference>
<comment type="function">
    <text evidence="2">E1 component of the 2-oxoglutarate dehydrogenase (OGDH) complex which catalyzes the decarboxylation of 2-oxoglutarate, the first step in the conversion of 2-oxoglutarate to succinyl-CoA and CO(2).</text>
</comment>
<proteinExistence type="predicted"/>
<dbReference type="FunFam" id="3.40.50.12470:FF:000003">
    <property type="entry name" value="2-oxoglutarate dehydrogenase E1 component"/>
    <property type="match status" value="1"/>
</dbReference>
<dbReference type="InterPro" id="IPR001017">
    <property type="entry name" value="DH_E1"/>
</dbReference>
<evidence type="ECO:0000259" key="10">
    <source>
        <dbReference type="SMART" id="SM00861"/>
    </source>
</evidence>
<name>A0A0H2MGW6_9PROT</name>
<dbReference type="InterPro" id="IPR031717">
    <property type="entry name" value="ODO-1/KGD_C"/>
</dbReference>
<dbReference type="PANTHER" id="PTHR23152:SF4">
    <property type="entry name" value="2-OXOADIPATE DEHYDROGENASE COMPLEX COMPONENT E1"/>
    <property type="match status" value="1"/>
</dbReference>
<keyword evidence="6 11" id="KW-0560">Oxidoreductase</keyword>
<dbReference type="PIRSF" id="PIRSF000157">
    <property type="entry name" value="Oxoglu_dh_E1"/>
    <property type="match status" value="1"/>
</dbReference>
<dbReference type="GO" id="GO:0004591">
    <property type="term" value="F:oxoglutarate dehydrogenase (succinyl-transferring) activity"/>
    <property type="evidence" value="ECO:0007669"/>
    <property type="project" value="UniProtKB-EC"/>
</dbReference>
<dbReference type="STRING" id="1489064.WH96_14805"/>
<evidence type="ECO:0000256" key="6">
    <source>
        <dbReference type="ARBA" id="ARBA00023002"/>
    </source>
</evidence>
<dbReference type="GO" id="GO:0030976">
    <property type="term" value="F:thiamine pyrophosphate binding"/>
    <property type="evidence" value="ECO:0007669"/>
    <property type="project" value="InterPro"/>
</dbReference>
<dbReference type="SUPFAM" id="SSF52518">
    <property type="entry name" value="Thiamin diphosphate-binding fold (THDP-binding)"/>
    <property type="match status" value="2"/>
</dbReference>
<accession>A0A0H2MGW6</accession>
<sequence>MANTNVGHEARYFGPKAGELADLYAQFISRPDSVDAGWQSFFSNLEEDAKDLLAGIHGVSTVPVAPAQASGVPLSDEENRRAILDSIRALMLIRAYRVRGHLEANLDPLGLKPINPHPELDPKAYGFSDADMDHPIFINGVLGLETATLRQIVERVRKTYCGKIGVEFMHIQEPEQKAWIQERIEGINNRTDFTAKGKQAILERLSAAEIFEQFLGKKYTGTKRFGLDGAETMVPALEQILKRGSALGLEEVVLGVAHRGRLNILANLMGKPFRAIFSEFKGGAANPEDVGGSGDVKYHLGTSSDREFDGNSVHLSLTANPSHLEAVDPVVIGKVRAKQDQKNDTDRSKIMGILLHGDAAFAGQGLVPETLDLSELDGYTTGGTIHFIVNNQIGFTTDPVHSRSGPYCTDVAKAIQAPIIHVNGDDPEAVVHVARIAIEYRQTFKSDVVIDMFCYRRFGHNEGDEPTFTQPQMYKKIAQQRSVRELYAEQLSSEGMVTKSEIDAISKTWWDKLEEEFQIAEGYKPNKADWLEGKWSHIGAVRGYDARRGDTGVELDLLKEVGNTLCKVPDGFNIHRKLTRQLKAKQAMIDSGEGLDWATAEALAYGTLLVEGHPVRLSGQDCNRGTFSQRHAAWIDQQDQSEYKPLNNIRSGQADAEIINSPLSELAVLGFEYGYSLAEPDALVLWEAQFGDFVNGAQIIIDQFIVSGESKWLRMSGLVMLLPHGYEGQGPEHSSGRVERFLQSCAEDNIQVVNCTTPANYFHVLRRQMHRGFRKPLIIMTPKSLLRHKRCVSNLEDMLPDTSFHRVLPCNVKVNPPSKIKQVILCTGKVYYDLLDEREKRGINNVHLIRLEQLYPFPAEALSQALKGYEHCDLVWCQEEHRNMGAWSFVSTFIEEVAEEMGFENYRPRYAGRKTAASPATGSAKKHALQLEALLDDAFTLGKKAMSRIQTRKAEELEARDAAATKVEKLRPVAKAGE</sequence>
<protein>
    <recommendedName>
        <fullName evidence="5">2-oxoglutarate dehydrogenase E1 component</fullName>
        <ecNumber evidence="4">1.2.4.2</ecNumber>
    </recommendedName>
    <alternativeName>
        <fullName evidence="9">Alpha-ketoglutarate dehydrogenase</fullName>
    </alternativeName>
</protein>
<dbReference type="InterPro" id="IPR029061">
    <property type="entry name" value="THDP-binding"/>
</dbReference>
<dbReference type="InterPro" id="IPR042179">
    <property type="entry name" value="KGD_C_sf"/>
</dbReference>
<organism evidence="11 12">
    <name type="scientific">Kiloniella spongiae</name>
    <dbReference type="NCBI Taxonomy" id="1489064"/>
    <lineage>
        <taxon>Bacteria</taxon>
        <taxon>Pseudomonadati</taxon>
        <taxon>Pseudomonadota</taxon>
        <taxon>Alphaproteobacteria</taxon>
        <taxon>Rhodospirillales</taxon>
        <taxon>Kiloniellaceae</taxon>
        <taxon>Kiloniella</taxon>
    </lineage>
</organism>
<dbReference type="GO" id="GO:0006099">
    <property type="term" value="P:tricarboxylic acid cycle"/>
    <property type="evidence" value="ECO:0007669"/>
    <property type="project" value="TreeGrafter"/>
</dbReference>
<dbReference type="Gene3D" id="1.10.287.1150">
    <property type="entry name" value="TPP helical domain"/>
    <property type="match status" value="1"/>
</dbReference>
<dbReference type="InterPro" id="IPR011603">
    <property type="entry name" value="2oxoglutarate_DH_E1"/>
</dbReference>
<gene>
    <name evidence="11" type="primary">sucA</name>
    <name evidence="11" type="ORF">WH96_14805</name>
</gene>
<dbReference type="RefSeq" id="WP_047764966.1">
    <property type="nucleotide sequence ID" value="NZ_LAQL01000009.1"/>
</dbReference>
<dbReference type="EMBL" id="LAQL01000009">
    <property type="protein sequence ID" value="KLN59977.1"/>
    <property type="molecule type" value="Genomic_DNA"/>
</dbReference>
<dbReference type="GO" id="GO:0005829">
    <property type="term" value="C:cytosol"/>
    <property type="evidence" value="ECO:0007669"/>
    <property type="project" value="TreeGrafter"/>
</dbReference>